<dbReference type="InterPro" id="IPR029045">
    <property type="entry name" value="ClpP/crotonase-like_dom_sf"/>
</dbReference>
<dbReference type="EMBL" id="BAABFN010000005">
    <property type="protein sequence ID" value="GAA4314006.1"/>
    <property type="molecule type" value="Genomic_DNA"/>
</dbReference>
<comment type="caution">
    <text evidence="3">The sequence shown here is derived from an EMBL/GenBank/DDBJ whole genome shotgun (WGS) entry which is preliminary data.</text>
</comment>
<keyword evidence="1" id="KW-0732">Signal</keyword>
<proteinExistence type="predicted"/>
<evidence type="ECO:0000313" key="3">
    <source>
        <dbReference type="EMBL" id="GAA4314006.1"/>
    </source>
</evidence>
<dbReference type="SUPFAM" id="SSF52096">
    <property type="entry name" value="ClpP/crotonase"/>
    <property type="match status" value="1"/>
</dbReference>
<feature type="domain" description="Tail specific protease" evidence="2">
    <location>
        <begin position="224"/>
        <end position="410"/>
    </location>
</feature>
<accession>A0ABP8FZ97</accession>
<reference evidence="4" key="1">
    <citation type="journal article" date="2019" name="Int. J. Syst. Evol. Microbiol.">
        <title>The Global Catalogue of Microorganisms (GCM) 10K type strain sequencing project: providing services to taxonomists for standard genome sequencing and annotation.</title>
        <authorList>
            <consortium name="The Broad Institute Genomics Platform"/>
            <consortium name="The Broad Institute Genome Sequencing Center for Infectious Disease"/>
            <person name="Wu L."/>
            <person name="Ma J."/>
        </authorList>
    </citation>
    <scope>NUCLEOTIDE SEQUENCE [LARGE SCALE GENOMIC DNA]</scope>
    <source>
        <strain evidence="4">JCM 17664</strain>
    </source>
</reference>
<evidence type="ECO:0000259" key="2">
    <source>
        <dbReference type="SMART" id="SM00245"/>
    </source>
</evidence>
<keyword evidence="4" id="KW-1185">Reference proteome</keyword>
<feature type="chain" id="PRO_5045358017" description="Tail specific protease domain-containing protein" evidence="1">
    <location>
        <begin position="20"/>
        <end position="426"/>
    </location>
</feature>
<dbReference type="SMART" id="SM00245">
    <property type="entry name" value="TSPc"/>
    <property type="match status" value="1"/>
</dbReference>
<protein>
    <recommendedName>
        <fullName evidence="2">Tail specific protease domain-containing protein</fullName>
    </recommendedName>
</protein>
<sequence>MAKLVIAIFFLISPLRTYAQTYKSYQADLDKLYTLLTKTPSYKDQIKGKKRRDYQKLYEQLKQDTAGMVTEYDAFLNLVRLFFPFRDNHLGFYRIPGYFLTRTQFQDSAAIRKYRTSKIFLEYPKTQINLDSLELVLKKVPKDSVEGIYHYGHYLKIGLFQTHLKGAYQGVVLSTTLPGWQKGQIAAWLYEYMPGYFRAVYAHPVWKILTLYSNEKYRDQSLINSYFYASITEAIYTKNPGESGYANIGKNTPTFQFHALTPDIQYIRIGSFSASPSALKISETFYNRIKDSLTAPHIIVDLRNNTGGGIKASEKYRKLFKTLSKKKKIYVLINNGTMSEGERFALSMKKLSNVTTFGQTTRGTIAYGSNYGKTEKLPDGKFLVYITDMKDPHHYFRYESLGIPPEIFLKRDRDWIDQVVEEIENF</sequence>
<feature type="signal peptide" evidence="1">
    <location>
        <begin position="1"/>
        <end position="19"/>
    </location>
</feature>
<dbReference type="InterPro" id="IPR005151">
    <property type="entry name" value="Tail-specific_protease"/>
</dbReference>
<evidence type="ECO:0000256" key="1">
    <source>
        <dbReference type="SAM" id="SignalP"/>
    </source>
</evidence>
<evidence type="ECO:0000313" key="4">
    <source>
        <dbReference type="Proteomes" id="UP001501207"/>
    </source>
</evidence>
<dbReference type="PANTHER" id="PTHR11261">
    <property type="entry name" value="INTERPHOTORECEPTOR RETINOID-BINDING PROTEIN"/>
    <property type="match status" value="1"/>
</dbReference>
<dbReference type="RefSeq" id="WP_344979737.1">
    <property type="nucleotide sequence ID" value="NZ_BAABFN010000005.1"/>
</dbReference>
<dbReference type="Proteomes" id="UP001501207">
    <property type="component" value="Unassembled WGS sequence"/>
</dbReference>
<dbReference type="PANTHER" id="PTHR11261:SF3">
    <property type="entry name" value="RETINOL-BINDING PROTEIN 3"/>
    <property type="match status" value="1"/>
</dbReference>
<dbReference type="Gene3D" id="3.90.226.10">
    <property type="entry name" value="2-enoyl-CoA Hydratase, Chain A, domain 1"/>
    <property type="match status" value="2"/>
</dbReference>
<organism evidence="3 4">
    <name type="scientific">Compostibacter hankyongensis</name>
    <dbReference type="NCBI Taxonomy" id="1007089"/>
    <lineage>
        <taxon>Bacteria</taxon>
        <taxon>Pseudomonadati</taxon>
        <taxon>Bacteroidota</taxon>
        <taxon>Chitinophagia</taxon>
        <taxon>Chitinophagales</taxon>
        <taxon>Chitinophagaceae</taxon>
        <taxon>Compostibacter</taxon>
    </lineage>
</organism>
<dbReference type="Pfam" id="PF03572">
    <property type="entry name" value="Peptidase_S41"/>
    <property type="match status" value="1"/>
</dbReference>
<gene>
    <name evidence="3" type="ORF">GCM10023143_24660</name>
</gene>
<name>A0ABP8FZ97_9BACT</name>